<name>A0A7E4V6M1_PANRE</name>
<sequence length="264" mass="30620">MHFALINKTNPSGYEGNRAIWTVKRAYKTCLRDKNGDKDLRKFIRSVKKDLQNMTSRADIAQVVAQYWTKFNVETVFKLSIQPNYVSYSGPALIGNSLTVPVAAMLRFKYDDKVQFFLELVAEMAHYFQMEYYYWERGVVVEGAHLTEIFLALINLEYTNWQEYCFDANFLAKDDYTLYLAAEITHRAMIHFEQPPNDTHDYATRIYNALVADGSSISRLRVATAFALHNGIPTCNTLQVLDCFDPVYEVRVFKWIKIIVNKVV</sequence>
<keyword evidence="1" id="KW-1185">Reference proteome</keyword>
<accession>A0A7E4V6M1</accession>
<dbReference type="Gene3D" id="1.10.1380.10">
    <property type="entry name" value="Neutral endopeptidase , domain2"/>
    <property type="match status" value="1"/>
</dbReference>
<protein>
    <submittedName>
        <fullName evidence="2">Peptidase_M1 domain-containing protein</fullName>
    </submittedName>
</protein>
<dbReference type="InterPro" id="IPR042089">
    <property type="entry name" value="Peptidase_M13_dom_2"/>
</dbReference>
<dbReference type="AlphaFoldDB" id="A0A7E4V6M1"/>
<reference evidence="1" key="1">
    <citation type="journal article" date="2013" name="Genetics">
        <title>The draft genome and transcriptome of Panagrellus redivivus are shaped by the harsh demands of a free-living lifestyle.</title>
        <authorList>
            <person name="Srinivasan J."/>
            <person name="Dillman A.R."/>
            <person name="Macchietto M.G."/>
            <person name="Heikkinen L."/>
            <person name="Lakso M."/>
            <person name="Fracchia K.M."/>
            <person name="Antoshechkin I."/>
            <person name="Mortazavi A."/>
            <person name="Wong G."/>
            <person name="Sternberg P.W."/>
        </authorList>
    </citation>
    <scope>NUCLEOTIDE SEQUENCE [LARGE SCALE GENOMIC DNA]</scope>
    <source>
        <strain evidence="1">MT8872</strain>
    </source>
</reference>
<evidence type="ECO:0000313" key="2">
    <source>
        <dbReference type="WBParaSite" id="Pan_g17168.t1"/>
    </source>
</evidence>
<organism evidence="1 2">
    <name type="scientific">Panagrellus redivivus</name>
    <name type="common">Microworm</name>
    <dbReference type="NCBI Taxonomy" id="6233"/>
    <lineage>
        <taxon>Eukaryota</taxon>
        <taxon>Metazoa</taxon>
        <taxon>Ecdysozoa</taxon>
        <taxon>Nematoda</taxon>
        <taxon>Chromadorea</taxon>
        <taxon>Rhabditida</taxon>
        <taxon>Tylenchina</taxon>
        <taxon>Panagrolaimomorpha</taxon>
        <taxon>Panagrolaimoidea</taxon>
        <taxon>Panagrolaimidae</taxon>
        <taxon>Panagrellus</taxon>
    </lineage>
</organism>
<reference evidence="2" key="2">
    <citation type="submission" date="2020-10" db="UniProtKB">
        <authorList>
            <consortium name="WormBaseParasite"/>
        </authorList>
    </citation>
    <scope>IDENTIFICATION</scope>
</reference>
<evidence type="ECO:0000313" key="1">
    <source>
        <dbReference type="Proteomes" id="UP000492821"/>
    </source>
</evidence>
<proteinExistence type="predicted"/>
<dbReference type="Proteomes" id="UP000492821">
    <property type="component" value="Unassembled WGS sequence"/>
</dbReference>
<dbReference type="WBParaSite" id="Pan_g17168.t1">
    <property type="protein sequence ID" value="Pan_g17168.t1"/>
    <property type="gene ID" value="Pan_g17168"/>
</dbReference>